<name>A0ABP7UAH7_9ACTN</name>
<dbReference type="Proteomes" id="UP001499984">
    <property type="component" value="Unassembled WGS sequence"/>
</dbReference>
<protein>
    <recommendedName>
        <fullName evidence="3">YD repeat-containing protein</fullName>
    </recommendedName>
</protein>
<organism evidence="1 2">
    <name type="scientific">Streptomyces shaanxiensis</name>
    <dbReference type="NCBI Taxonomy" id="653357"/>
    <lineage>
        <taxon>Bacteria</taxon>
        <taxon>Bacillati</taxon>
        <taxon>Actinomycetota</taxon>
        <taxon>Actinomycetes</taxon>
        <taxon>Kitasatosporales</taxon>
        <taxon>Streptomycetaceae</taxon>
        <taxon>Streptomyces</taxon>
    </lineage>
</organism>
<proteinExistence type="predicted"/>
<reference evidence="2" key="1">
    <citation type="journal article" date="2019" name="Int. J. Syst. Evol. Microbiol.">
        <title>The Global Catalogue of Microorganisms (GCM) 10K type strain sequencing project: providing services to taxonomists for standard genome sequencing and annotation.</title>
        <authorList>
            <consortium name="The Broad Institute Genomics Platform"/>
            <consortium name="The Broad Institute Genome Sequencing Center for Infectious Disease"/>
            <person name="Wu L."/>
            <person name="Ma J."/>
        </authorList>
    </citation>
    <scope>NUCLEOTIDE SEQUENCE [LARGE SCALE GENOMIC DNA]</scope>
    <source>
        <strain evidence="2">JCM 16925</strain>
    </source>
</reference>
<evidence type="ECO:0008006" key="3">
    <source>
        <dbReference type="Google" id="ProtNLM"/>
    </source>
</evidence>
<accession>A0ABP7UAH7</accession>
<evidence type="ECO:0000313" key="2">
    <source>
        <dbReference type="Proteomes" id="UP001499984"/>
    </source>
</evidence>
<sequence>MYREFVVPDDQEILETIGEWPGTEEESGARHLTLQGEENESITFSYDALARSVRVRWKNRSGEEIIDVFREGATCMKVHSDKSTTHISLDFHMGECSGRMEIRLFPSFAIKDHLLFT</sequence>
<comment type="caution">
    <text evidence="1">The sequence shown here is derived from an EMBL/GenBank/DDBJ whole genome shotgun (WGS) entry which is preliminary data.</text>
</comment>
<dbReference type="EMBL" id="BAAAZY010000002">
    <property type="protein sequence ID" value="GAA4039132.1"/>
    <property type="molecule type" value="Genomic_DNA"/>
</dbReference>
<evidence type="ECO:0000313" key="1">
    <source>
        <dbReference type="EMBL" id="GAA4039132.1"/>
    </source>
</evidence>
<gene>
    <name evidence="1" type="ORF">GCM10022233_04450</name>
</gene>
<keyword evidence="2" id="KW-1185">Reference proteome</keyword>
<dbReference type="RefSeq" id="WP_345008358.1">
    <property type="nucleotide sequence ID" value="NZ_BAAAZY010000002.1"/>
</dbReference>